<dbReference type="InterPro" id="IPR018931">
    <property type="entry name" value="DUF2520"/>
</dbReference>
<evidence type="ECO:0000259" key="1">
    <source>
        <dbReference type="Pfam" id="PF03807"/>
    </source>
</evidence>
<sequence length="285" mass="31326">MKIGFIGAGKVGFSLGKYFCEHGLNVIGYFSRSPQSALQAAEFTGTLCFNDIEGIVEASDTLFLTVPDGAIKELWDYIDKLSIKNKIICHCSGSLSSSIFSNIDNHHAYGYSIHPLLGISDKLNSYEQLSHAFFTIEGSQGRLNEMQAMLINLGNSVQIISPENKAVYHSAAVFASNLMVALAQASIDLLKGCGFNEKNASLALNTLMLENMKNIVRQGTTQALTGPIERCDIETVKRHLACLNGEDRKIYILLSSKLIEIAKRKKPDCSYSELENMIGDMIKNE</sequence>
<dbReference type="EMBL" id="CP061336">
    <property type="protein sequence ID" value="QNU66861.1"/>
    <property type="molecule type" value="Genomic_DNA"/>
</dbReference>
<dbReference type="AlphaFoldDB" id="A0A4U7J8Y6"/>
<evidence type="ECO:0000313" key="4">
    <source>
        <dbReference type="Proteomes" id="UP000306409"/>
    </source>
</evidence>
<dbReference type="InterPro" id="IPR028939">
    <property type="entry name" value="P5C_Rdtase_cat_N"/>
</dbReference>
<dbReference type="InterPro" id="IPR008927">
    <property type="entry name" value="6-PGluconate_DH-like_C_sf"/>
</dbReference>
<dbReference type="InterPro" id="IPR036291">
    <property type="entry name" value="NAD(P)-bd_dom_sf"/>
</dbReference>
<feature type="domain" description="Pyrroline-5-carboxylate reductase catalytic N-terminal" evidence="1">
    <location>
        <begin position="2"/>
        <end position="88"/>
    </location>
</feature>
<dbReference type="Pfam" id="PF03807">
    <property type="entry name" value="F420_oxidored"/>
    <property type="match status" value="1"/>
</dbReference>
<dbReference type="PANTHER" id="PTHR40459">
    <property type="entry name" value="CONSERVED HYPOTHETICAL ALANINE AND LEUCINE RICH PROTEIN"/>
    <property type="match status" value="1"/>
</dbReference>
<dbReference type="PANTHER" id="PTHR40459:SF1">
    <property type="entry name" value="CONSERVED HYPOTHETICAL ALANINE AND LEUCINE RICH PROTEIN"/>
    <property type="match status" value="1"/>
</dbReference>
<dbReference type="KEGG" id="rher:EHE19_018860"/>
<evidence type="ECO:0000313" key="3">
    <source>
        <dbReference type="EMBL" id="QNU66861.1"/>
    </source>
</evidence>
<dbReference type="SUPFAM" id="SSF48179">
    <property type="entry name" value="6-phosphogluconate dehydrogenase C-terminal domain-like"/>
    <property type="match status" value="1"/>
</dbReference>
<dbReference type="SUPFAM" id="SSF51735">
    <property type="entry name" value="NAD(P)-binding Rossmann-fold domains"/>
    <property type="match status" value="1"/>
</dbReference>
<dbReference type="InterPro" id="IPR037108">
    <property type="entry name" value="TM1727-like_C_sf"/>
</dbReference>
<evidence type="ECO:0000259" key="2">
    <source>
        <dbReference type="Pfam" id="PF10728"/>
    </source>
</evidence>
<keyword evidence="4" id="KW-1185">Reference proteome</keyword>
<feature type="domain" description="DUF2520" evidence="2">
    <location>
        <begin position="133"/>
        <end position="256"/>
    </location>
</feature>
<proteinExistence type="predicted"/>
<dbReference type="Gene3D" id="3.40.50.720">
    <property type="entry name" value="NAD(P)-binding Rossmann-like Domain"/>
    <property type="match status" value="1"/>
</dbReference>
<reference evidence="3 4" key="1">
    <citation type="submission" date="2020-09" db="EMBL/GenBank/DDBJ databases">
        <title>Characterization and genome sequencing of Ruminiclostridium sp. nov. MA18.</title>
        <authorList>
            <person name="Rettenmaier R."/>
            <person name="Kowollik M.-L."/>
            <person name="Liebl W."/>
            <person name="Zverlov V."/>
        </authorList>
    </citation>
    <scope>NUCLEOTIDE SEQUENCE [LARGE SCALE GENOMIC DNA]</scope>
    <source>
        <strain evidence="3 4">MA18</strain>
    </source>
</reference>
<dbReference type="OrthoDB" id="9810755at2"/>
<accession>A0A4U7J8Y6</accession>
<dbReference type="Gene3D" id="1.10.1040.20">
    <property type="entry name" value="ProC-like, C-terminal domain"/>
    <property type="match status" value="1"/>
</dbReference>
<name>A0A4U7J8Y6_9FIRM</name>
<dbReference type="RefSeq" id="WP_137698786.1">
    <property type="nucleotide sequence ID" value="NZ_CP061336.1"/>
</dbReference>
<dbReference type="Proteomes" id="UP000306409">
    <property type="component" value="Chromosome"/>
</dbReference>
<organism evidence="3 4">
    <name type="scientific">Ruminiclostridium herbifermentans</name>
    <dbReference type="NCBI Taxonomy" id="2488810"/>
    <lineage>
        <taxon>Bacteria</taxon>
        <taxon>Bacillati</taxon>
        <taxon>Bacillota</taxon>
        <taxon>Clostridia</taxon>
        <taxon>Eubacteriales</taxon>
        <taxon>Oscillospiraceae</taxon>
        <taxon>Ruminiclostridium</taxon>
    </lineage>
</organism>
<dbReference type="Pfam" id="PF10728">
    <property type="entry name" value="DUF2520"/>
    <property type="match status" value="1"/>
</dbReference>
<gene>
    <name evidence="3" type="ORF">EHE19_018860</name>
</gene>
<protein>
    <submittedName>
        <fullName evidence="3">DUF2520 domain-containing protein</fullName>
    </submittedName>
</protein>